<evidence type="ECO:0000256" key="1">
    <source>
        <dbReference type="SAM" id="MobiDB-lite"/>
    </source>
</evidence>
<accession>A0A1I6FEM5</accession>
<evidence type="ECO:0000256" key="2">
    <source>
        <dbReference type="SAM" id="Phobius"/>
    </source>
</evidence>
<sequence>MSSPGFPPNWQGQNAAKAGADAAARARSASEQSRRIVRGQRGSFLGSLVASLIALGVLVLAAPFVIDLITHFLHSTR</sequence>
<dbReference type="EMBL" id="FOYL01000013">
    <property type="protein sequence ID" value="SFR28415.1"/>
    <property type="molecule type" value="Genomic_DNA"/>
</dbReference>
<reference evidence="4" key="1">
    <citation type="submission" date="2016-10" db="EMBL/GenBank/DDBJ databases">
        <authorList>
            <person name="Varghese N."/>
            <person name="Submissions S."/>
        </authorList>
    </citation>
    <scope>NUCLEOTIDE SEQUENCE [LARGE SCALE GENOMIC DNA]</scope>
    <source>
        <strain evidence="4">DSM 44232</strain>
    </source>
</reference>
<dbReference type="Proteomes" id="UP000198583">
    <property type="component" value="Unassembled WGS sequence"/>
</dbReference>
<keyword evidence="2" id="KW-0472">Membrane</keyword>
<name>A0A1I6FEM5_9PSEU</name>
<keyword evidence="2" id="KW-1133">Transmembrane helix</keyword>
<organism evidence="3 4">
    <name type="scientific">Lentzea waywayandensis</name>
    <dbReference type="NCBI Taxonomy" id="84724"/>
    <lineage>
        <taxon>Bacteria</taxon>
        <taxon>Bacillati</taxon>
        <taxon>Actinomycetota</taxon>
        <taxon>Actinomycetes</taxon>
        <taxon>Pseudonocardiales</taxon>
        <taxon>Pseudonocardiaceae</taxon>
        <taxon>Lentzea</taxon>
    </lineage>
</organism>
<keyword evidence="4" id="KW-1185">Reference proteome</keyword>
<keyword evidence="2" id="KW-0812">Transmembrane</keyword>
<feature type="transmembrane region" description="Helical" evidence="2">
    <location>
        <begin position="44"/>
        <end position="66"/>
    </location>
</feature>
<feature type="compositionally biased region" description="Low complexity" evidence="1">
    <location>
        <begin position="15"/>
        <end position="31"/>
    </location>
</feature>
<protein>
    <submittedName>
        <fullName evidence="3">Uncharacterized protein</fullName>
    </submittedName>
</protein>
<proteinExistence type="predicted"/>
<dbReference type="RefSeq" id="WP_093604399.1">
    <property type="nucleotide sequence ID" value="NZ_FOYL01000013.1"/>
</dbReference>
<evidence type="ECO:0000313" key="3">
    <source>
        <dbReference type="EMBL" id="SFR28415.1"/>
    </source>
</evidence>
<dbReference type="AlphaFoldDB" id="A0A1I6FEM5"/>
<evidence type="ECO:0000313" key="4">
    <source>
        <dbReference type="Proteomes" id="UP000198583"/>
    </source>
</evidence>
<feature type="region of interest" description="Disordered" evidence="1">
    <location>
        <begin position="1"/>
        <end position="34"/>
    </location>
</feature>
<gene>
    <name evidence="3" type="ORF">SAMN04488564_113263</name>
</gene>